<evidence type="ECO:0000256" key="1">
    <source>
        <dbReference type="SAM" id="Phobius"/>
    </source>
</evidence>
<keyword evidence="1" id="KW-0472">Membrane</keyword>
<proteinExistence type="predicted"/>
<sequence>MKTKAQINFEEKRKDYTDRELMMELLYSNWKVQNATERTRGNTSTLVWFVVIGIILSFISGLVGAAAVL</sequence>
<evidence type="ECO:0000313" key="2">
    <source>
        <dbReference type="EMBL" id="XBQ22852.1"/>
    </source>
</evidence>
<protein>
    <submittedName>
        <fullName evidence="2">Uncharacterized protein</fullName>
    </submittedName>
</protein>
<dbReference type="RefSeq" id="WP_349351679.1">
    <property type="nucleotide sequence ID" value="NZ_CP157804.1"/>
</dbReference>
<reference evidence="2" key="1">
    <citation type="submission" date="2024-05" db="EMBL/GenBank/DDBJ databases">
        <title>Draft Genome Sequences of Flagellimonas sp. MMG031 and Marinobacter sp. MMG032 Isolated from the dinoflagellate Symbiodinium pilosum.</title>
        <authorList>
            <person name="Shikuma N.J."/>
            <person name="Farrell M.V."/>
        </authorList>
    </citation>
    <scope>NUCLEOTIDE SEQUENCE</scope>
    <source>
        <strain evidence="2">MMG031</strain>
    </source>
</reference>
<dbReference type="AlphaFoldDB" id="A0AAU7MZK3"/>
<organism evidence="2">
    <name type="scientific">Flagellimonas sp. MMG031</name>
    <dbReference type="NCBI Taxonomy" id="3158549"/>
    <lineage>
        <taxon>Bacteria</taxon>
        <taxon>Pseudomonadati</taxon>
        <taxon>Bacteroidota</taxon>
        <taxon>Flavobacteriia</taxon>
        <taxon>Flavobacteriales</taxon>
        <taxon>Flavobacteriaceae</taxon>
        <taxon>Flagellimonas</taxon>
    </lineage>
</organism>
<dbReference type="EMBL" id="CP157804">
    <property type="protein sequence ID" value="XBQ22852.1"/>
    <property type="molecule type" value="Genomic_DNA"/>
</dbReference>
<name>A0AAU7MZK3_9FLAO</name>
<dbReference type="KEGG" id="fld:ABNE31_14740"/>
<gene>
    <name evidence="2" type="ORF">ABNE31_14740</name>
</gene>
<keyword evidence="1" id="KW-0812">Transmembrane</keyword>
<accession>A0AAU7MZK3</accession>
<feature type="transmembrane region" description="Helical" evidence="1">
    <location>
        <begin position="46"/>
        <end position="68"/>
    </location>
</feature>
<keyword evidence="1" id="KW-1133">Transmembrane helix</keyword>